<protein>
    <submittedName>
        <fullName evidence="2">Uncharacterized protein</fullName>
    </submittedName>
</protein>
<feature type="region of interest" description="Disordered" evidence="1">
    <location>
        <begin position="1"/>
        <end position="20"/>
    </location>
</feature>
<organism evidence="2 3">
    <name type="scientific">Mycena rosella</name>
    <name type="common">Pink bonnet</name>
    <name type="synonym">Agaricus rosellus</name>
    <dbReference type="NCBI Taxonomy" id="1033263"/>
    <lineage>
        <taxon>Eukaryota</taxon>
        <taxon>Fungi</taxon>
        <taxon>Dikarya</taxon>
        <taxon>Basidiomycota</taxon>
        <taxon>Agaricomycotina</taxon>
        <taxon>Agaricomycetes</taxon>
        <taxon>Agaricomycetidae</taxon>
        <taxon>Agaricales</taxon>
        <taxon>Marasmiineae</taxon>
        <taxon>Mycenaceae</taxon>
        <taxon>Mycena</taxon>
    </lineage>
</organism>
<feature type="region of interest" description="Disordered" evidence="1">
    <location>
        <begin position="400"/>
        <end position="438"/>
    </location>
</feature>
<feature type="compositionally biased region" description="Polar residues" evidence="1">
    <location>
        <begin position="337"/>
        <end position="347"/>
    </location>
</feature>
<gene>
    <name evidence="2" type="ORF">B0H17DRAFT_1136157</name>
</gene>
<feature type="region of interest" description="Disordered" evidence="1">
    <location>
        <begin position="306"/>
        <end position="348"/>
    </location>
</feature>
<dbReference type="EMBL" id="JARKIE010000086">
    <property type="protein sequence ID" value="KAJ7687606.1"/>
    <property type="molecule type" value="Genomic_DNA"/>
</dbReference>
<evidence type="ECO:0000313" key="2">
    <source>
        <dbReference type="EMBL" id="KAJ7687606.1"/>
    </source>
</evidence>
<accession>A0AAD7DBV6</accession>
<name>A0AAD7DBV6_MYCRO</name>
<feature type="compositionally biased region" description="Basic and acidic residues" evidence="1">
    <location>
        <begin position="62"/>
        <end position="83"/>
    </location>
</feature>
<sequence length="559" mass="61774">MTTAYMQRRGMSSGKSNKACVQPVRDMGERAGTPEGGWMRRCSVPCIDPKETRQGNVRIGRGRGDGGARHNADGKTGLDREDVAGATGRGVYRRREKMVLHRIQTSPHLRQNHRLRAGPCERAESHAAHKGSDLCEEEGQRVSGVWGEGKLVEWEEEPGLCNAGARCGPYTGGGDEVRHGLVHRAATDAWGVGDKRKEGMRGTRAQTAQPLRVEPFGQLEHRRAEGEVAGDGRSRDGLGEPRDEGVGVRVDGAEKLGGGGHGDFVTVKCGFMAVHEELLVRLGARLYVGTRCFFSVSILTPVERDKSQASRLESLKPGNGQSAPMQCERASPLSIGSPRSTRTQATRCSERKVHFPIQRVHTYSDRGAPLLEIATDLDDSKHEITRLHAADTLEIGLPRQYSRGNKRDGQPVDGWSAPTVDRGARKHAPSVGGPRSTRGQAMALRNPIYSNFDTRLNCYVDPPSNPDTRRMVRTHISCHVSSELTILQYPKTWMNMTPCEGGLALELPSLDIFLGLRILTQLLWMEERAGLALWQTIHARIMLWPMLMLILQHRLRNRT</sequence>
<feature type="region of interest" description="Disordered" evidence="1">
    <location>
        <begin position="54"/>
        <end position="90"/>
    </location>
</feature>
<reference evidence="2" key="1">
    <citation type="submission" date="2023-03" db="EMBL/GenBank/DDBJ databases">
        <title>Massive genome expansion in bonnet fungi (Mycena s.s.) driven by repeated elements and novel gene families across ecological guilds.</title>
        <authorList>
            <consortium name="Lawrence Berkeley National Laboratory"/>
            <person name="Harder C.B."/>
            <person name="Miyauchi S."/>
            <person name="Viragh M."/>
            <person name="Kuo A."/>
            <person name="Thoen E."/>
            <person name="Andreopoulos B."/>
            <person name="Lu D."/>
            <person name="Skrede I."/>
            <person name="Drula E."/>
            <person name="Henrissat B."/>
            <person name="Morin E."/>
            <person name="Kohler A."/>
            <person name="Barry K."/>
            <person name="LaButti K."/>
            <person name="Morin E."/>
            <person name="Salamov A."/>
            <person name="Lipzen A."/>
            <person name="Mereny Z."/>
            <person name="Hegedus B."/>
            <person name="Baldrian P."/>
            <person name="Stursova M."/>
            <person name="Weitz H."/>
            <person name="Taylor A."/>
            <person name="Grigoriev I.V."/>
            <person name="Nagy L.G."/>
            <person name="Martin F."/>
            <person name="Kauserud H."/>
        </authorList>
    </citation>
    <scope>NUCLEOTIDE SEQUENCE</scope>
    <source>
        <strain evidence="2">CBHHK067</strain>
    </source>
</reference>
<evidence type="ECO:0000313" key="3">
    <source>
        <dbReference type="Proteomes" id="UP001221757"/>
    </source>
</evidence>
<comment type="caution">
    <text evidence="2">The sequence shown here is derived from an EMBL/GenBank/DDBJ whole genome shotgun (WGS) entry which is preliminary data.</text>
</comment>
<dbReference type="Proteomes" id="UP001221757">
    <property type="component" value="Unassembled WGS sequence"/>
</dbReference>
<proteinExistence type="predicted"/>
<dbReference type="AlphaFoldDB" id="A0AAD7DBV6"/>
<keyword evidence="3" id="KW-1185">Reference proteome</keyword>
<evidence type="ECO:0000256" key="1">
    <source>
        <dbReference type="SAM" id="MobiDB-lite"/>
    </source>
</evidence>
<feature type="region of interest" description="Disordered" evidence="1">
    <location>
        <begin position="223"/>
        <end position="246"/>
    </location>
</feature>